<accession>A0A9P6DQW3</accession>
<evidence type="ECO:0000259" key="3">
    <source>
        <dbReference type="PROSITE" id="PS50897"/>
    </source>
</evidence>
<dbReference type="PANTHER" id="PTHR12864">
    <property type="entry name" value="RAN BINDING PROTEIN 9-RELATED"/>
    <property type="match status" value="1"/>
</dbReference>
<dbReference type="PROSITE" id="PS50188">
    <property type="entry name" value="B302_SPRY"/>
    <property type="match status" value="1"/>
</dbReference>
<dbReference type="InterPro" id="IPR043136">
    <property type="entry name" value="B30.2/SPRY_sf"/>
</dbReference>
<dbReference type="PROSITE" id="PS50896">
    <property type="entry name" value="LISH"/>
    <property type="match status" value="1"/>
</dbReference>
<organism evidence="4 5">
    <name type="scientific">Hydnum rufescens UP504</name>
    <dbReference type="NCBI Taxonomy" id="1448309"/>
    <lineage>
        <taxon>Eukaryota</taxon>
        <taxon>Fungi</taxon>
        <taxon>Dikarya</taxon>
        <taxon>Basidiomycota</taxon>
        <taxon>Agaricomycotina</taxon>
        <taxon>Agaricomycetes</taxon>
        <taxon>Cantharellales</taxon>
        <taxon>Hydnaceae</taxon>
        <taxon>Hydnum</taxon>
    </lineage>
</organism>
<dbReference type="InterPro" id="IPR024964">
    <property type="entry name" value="CTLH/CRA"/>
</dbReference>
<dbReference type="InterPro" id="IPR050618">
    <property type="entry name" value="Ubq-SigPath_Reg"/>
</dbReference>
<evidence type="ECO:0000256" key="1">
    <source>
        <dbReference type="SAM" id="MobiDB-lite"/>
    </source>
</evidence>
<dbReference type="Proteomes" id="UP000886523">
    <property type="component" value="Unassembled WGS sequence"/>
</dbReference>
<dbReference type="InterPro" id="IPR006594">
    <property type="entry name" value="LisH"/>
</dbReference>
<dbReference type="InterPro" id="IPR013144">
    <property type="entry name" value="CRA_dom"/>
</dbReference>
<name>A0A9P6DQW3_9AGAM</name>
<dbReference type="Gene3D" id="2.60.120.920">
    <property type="match status" value="1"/>
</dbReference>
<dbReference type="SMART" id="SM00449">
    <property type="entry name" value="SPRY"/>
    <property type="match status" value="1"/>
</dbReference>
<feature type="region of interest" description="Disordered" evidence="1">
    <location>
        <begin position="419"/>
        <end position="438"/>
    </location>
</feature>
<evidence type="ECO:0000259" key="2">
    <source>
        <dbReference type="PROSITE" id="PS50188"/>
    </source>
</evidence>
<dbReference type="InterPro" id="IPR006595">
    <property type="entry name" value="CTLH_C"/>
</dbReference>
<evidence type="ECO:0008006" key="6">
    <source>
        <dbReference type="Google" id="ProtNLM"/>
    </source>
</evidence>
<reference evidence="4" key="1">
    <citation type="journal article" date="2020" name="Nat. Commun.">
        <title>Large-scale genome sequencing of mycorrhizal fungi provides insights into the early evolution of symbiotic traits.</title>
        <authorList>
            <person name="Miyauchi S."/>
            <person name="Kiss E."/>
            <person name="Kuo A."/>
            <person name="Drula E."/>
            <person name="Kohler A."/>
            <person name="Sanchez-Garcia M."/>
            <person name="Morin E."/>
            <person name="Andreopoulos B."/>
            <person name="Barry K.W."/>
            <person name="Bonito G."/>
            <person name="Buee M."/>
            <person name="Carver A."/>
            <person name="Chen C."/>
            <person name="Cichocki N."/>
            <person name="Clum A."/>
            <person name="Culley D."/>
            <person name="Crous P.W."/>
            <person name="Fauchery L."/>
            <person name="Girlanda M."/>
            <person name="Hayes R.D."/>
            <person name="Keri Z."/>
            <person name="LaButti K."/>
            <person name="Lipzen A."/>
            <person name="Lombard V."/>
            <person name="Magnuson J."/>
            <person name="Maillard F."/>
            <person name="Murat C."/>
            <person name="Nolan M."/>
            <person name="Ohm R.A."/>
            <person name="Pangilinan J."/>
            <person name="Pereira M.F."/>
            <person name="Perotto S."/>
            <person name="Peter M."/>
            <person name="Pfister S."/>
            <person name="Riley R."/>
            <person name="Sitrit Y."/>
            <person name="Stielow J.B."/>
            <person name="Szollosi G."/>
            <person name="Zifcakova L."/>
            <person name="Stursova M."/>
            <person name="Spatafora J.W."/>
            <person name="Tedersoo L."/>
            <person name="Vaario L.M."/>
            <person name="Yamada A."/>
            <person name="Yan M."/>
            <person name="Wang P."/>
            <person name="Xu J."/>
            <person name="Bruns T."/>
            <person name="Baldrian P."/>
            <person name="Vilgalys R."/>
            <person name="Dunand C."/>
            <person name="Henrissat B."/>
            <person name="Grigoriev I.V."/>
            <person name="Hibbett D."/>
            <person name="Nagy L.G."/>
            <person name="Martin F.M."/>
        </authorList>
    </citation>
    <scope>NUCLEOTIDE SEQUENCE</scope>
    <source>
        <strain evidence="4">UP504</strain>
    </source>
</reference>
<dbReference type="EMBL" id="MU129093">
    <property type="protein sequence ID" value="KAF9506995.1"/>
    <property type="molecule type" value="Genomic_DNA"/>
</dbReference>
<evidence type="ECO:0000313" key="5">
    <source>
        <dbReference type="Proteomes" id="UP000886523"/>
    </source>
</evidence>
<sequence length="555" mass="60413">MIQLPTRWNREDRSPSLNISADGREVHFNGLPSLPVPAEKEAAAVRANFPMPRLCGIYYYEVEIINKGLKGRVSLTRLPGWAQPGWQPEWAHESWGYHGDDGRSFASQDTGSPYGQKFSTGDTIGCGVDFTLKRAFYTKNGAFQGYVFEDVDGELYPMVGLRTQGETIKANFGHAPFKFDIESHVHQRRNATWAKIQSTPITWAPSSRSFGILRERDTSMTNSSTSGPPSALAIASINDVSNVMDQIVLDYLHHHGYAGAGKALRKAMESKSALGLSSVGLPTGSGSTSASSTSTEESDTISRQHIMSAIVSGDIDFALSETRSKYPAAIDAKGGWMLFRLRCRKFVELVLEAAAALKIARKIEAAGASSVQRTIGAPSAYPSFETGMHPDSLVHGTVSEEQEDVDVDVDADADAMEVDERPAQGQTHTSSAPTPSPTTAQIALEHAFQYGRLLNADYEHDERPHVQYLFRRTFSLVAYESPLEVGGDVSRLAGQGAREELATELNEAILASQGKHPCPMLERVVAHTTSVVLELGFRGSGIAAFADTEKEFLHC</sequence>
<keyword evidence="5" id="KW-1185">Reference proteome</keyword>
<feature type="region of interest" description="Disordered" evidence="1">
    <location>
        <begin position="278"/>
        <end position="301"/>
    </location>
</feature>
<dbReference type="Pfam" id="PF10607">
    <property type="entry name" value="CTLH"/>
    <property type="match status" value="1"/>
</dbReference>
<evidence type="ECO:0000313" key="4">
    <source>
        <dbReference type="EMBL" id="KAF9506995.1"/>
    </source>
</evidence>
<feature type="domain" description="CTLH" evidence="3">
    <location>
        <begin position="299"/>
        <end position="357"/>
    </location>
</feature>
<comment type="caution">
    <text evidence="4">The sequence shown here is derived from an EMBL/GenBank/DDBJ whole genome shotgun (WGS) entry which is preliminary data.</text>
</comment>
<dbReference type="InterPro" id="IPR001870">
    <property type="entry name" value="B30.2/SPRY"/>
</dbReference>
<protein>
    <recommendedName>
        <fullName evidence="6">SPRY-domain-containing protein</fullName>
    </recommendedName>
</protein>
<dbReference type="Pfam" id="PF00622">
    <property type="entry name" value="SPRY"/>
    <property type="match status" value="1"/>
</dbReference>
<proteinExistence type="predicted"/>
<dbReference type="InterPro" id="IPR013320">
    <property type="entry name" value="ConA-like_dom_sf"/>
</dbReference>
<dbReference type="AlphaFoldDB" id="A0A9P6DQW3"/>
<feature type="compositionally biased region" description="Low complexity" evidence="1">
    <location>
        <begin position="284"/>
        <end position="295"/>
    </location>
</feature>
<dbReference type="PROSITE" id="PS50897">
    <property type="entry name" value="CTLH"/>
    <property type="match status" value="1"/>
</dbReference>
<dbReference type="OrthoDB" id="25503at2759"/>
<feature type="domain" description="B30.2/SPRY" evidence="2">
    <location>
        <begin position="1"/>
        <end position="177"/>
    </location>
</feature>
<dbReference type="InterPro" id="IPR003877">
    <property type="entry name" value="SPRY_dom"/>
</dbReference>
<dbReference type="SMART" id="SM00757">
    <property type="entry name" value="CRA"/>
    <property type="match status" value="1"/>
</dbReference>
<gene>
    <name evidence="4" type="ORF">BS47DRAFT_1304544</name>
</gene>
<feature type="compositionally biased region" description="Low complexity" evidence="1">
    <location>
        <begin position="429"/>
        <end position="438"/>
    </location>
</feature>
<dbReference type="SUPFAM" id="SSF49899">
    <property type="entry name" value="Concanavalin A-like lectins/glucanases"/>
    <property type="match status" value="1"/>
</dbReference>